<keyword evidence="1" id="KW-0175">Coiled coil</keyword>
<gene>
    <name evidence="2" type="ORF">BpHYR1_030981</name>
</gene>
<comment type="caution">
    <text evidence="2">The sequence shown here is derived from an EMBL/GenBank/DDBJ whole genome shotgun (WGS) entry which is preliminary data.</text>
</comment>
<evidence type="ECO:0000313" key="2">
    <source>
        <dbReference type="EMBL" id="RNA12865.1"/>
    </source>
</evidence>
<name>A0A3M7QPF1_BRAPC</name>
<keyword evidence="3" id="KW-1185">Reference proteome</keyword>
<dbReference type="OrthoDB" id="9949340at2759"/>
<dbReference type="EMBL" id="REGN01005582">
    <property type="protein sequence ID" value="RNA12865.1"/>
    <property type="molecule type" value="Genomic_DNA"/>
</dbReference>
<feature type="coiled-coil region" evidence="1">
    <location>
        <begin position="144"/>
        <end position="262"/>
    </location>
</feature>
<sequence length="268" mass="31055">MVLIFIFIFSFDKFRNYIIQTIYSTPGITQPTDSEITDEFISSEWKKIVDERTNLINEIDSLKTQLSNNEESSSSLMKNLGDLDTILKQIESNLVTNGRRGATLEAEVKKLDELELHPSLLELKHSILSLYNNEKGWQTNRVLLLVVQQKFDALKREKEELQSKIEEIQAEKEKSLQEQIDLKNQEMAQKQSEFENELNSKIELEIEKLNKEHQEILESIKNESASQIDQVNQEKSSLLSQIENLTAVIEKLKNDLEIAQAQDELLKF</sequence>
<dbReference type="Proteomes" id="UP000276133">
    <property type="component" value="Unassembled WGS sequence"/>
</dbReference>
<organism evidence="2 3">
    <name type="scientific">Brachionus plicatilis</name>
    <name type="common">Marine rotifer</name>
    <name type="synonym">Brachionus muelleri</name>
    <dbReference type="NCBI Taxonomy" id="10195"/>
    <lineage>
        <taxon>Eukaryota</taxon>
        <taxon>Metazoa</taxon>
        <taxon>Spiralia</taxon>
        <taxon>Gnathifera</taxon>
        <taxon>Rotifera</taxon>
        <taxon>Eurotatoria</taxon>
        <taxon>Monogononta</taxon>
        <taxon>Pseudotrocha</taxon>
        <taxon>Ploima</taxon>
        <taxon>Brachionidae</taxon>
        <taxon>Brachionus</taxon>
    </lineage>
</organism>
<accession>A0A3M7QPF1</accession>
<evidence type="ECO:0000313" key="3">
    <source>
        <dbReference type="Proteomes" id="UP000276133"/>
    </source>
</evidence>
<proteinExistence type="predicted"/>
<dbReference type="AlphaFoldDB" id="A0A3M7QPF1"/>
<reference evidence="2 3" key="1">
    <citation type="journal article" date="2018" name="Sci. Rep.">
        <title>Genomic signatures of local adaptation to the degree of environmental predictability in rotifers.</title>
        <authorList>
            <person name="Franch-Gras L."/>
            <person name="Hahn C."/>
            <person name="Garcia-Roger E.M."/>
            <person name="Carmona M.J."/>
            <person name="Serra M."/>
            <person name="Gomez A."/>
        </authorList>
    </citation>
    <scope>NUCLEOTIDE SEQUENCE [LARGE SCALE GENOMIC DNA]</scope>
    <source>
        <strain evidence="2">HYR1</strain>
    </source>
</reference>
<protein>
    <submittedName>
        <fullName evidence="2">Forkhead-associated domain-containing 1-like isoform X1</fullName>
    </submittedName>
</protein>
<evidence type="ECO:0000256" key="1">
    <source>
        <dbReference type="SAM" id="Coils"/>
    </source>
</evidence>